<keyword evidence="4 8" id="KW-0812">Transmembrane</keyword>
<feature type="transmembrane region" description="Helical" evidence="8">
    <location>
        <begin position="52"/>
        <end position="71"/>
    </location>
</feature>
<dbReference type="InterPro" id="IPR018480">
    <property type="entry name" value="PNAcMuramoyl-5peptid_Trfase_CS"/>
</dbReference>
<dbReference type="CDD" id="cd06853">
    <property type="entry name" value="GT_WecA_like"/>
    <property type="match status" value="1"/>
</dbReference>
<evidence type="ECO:0000256" key="2">
    <source>
        <dbReference type="ARBA" id="ARBA00022475"/>
    </source>
</evidence>
<sequence>MYFWIVNCSLAFLLCVLCAGIVIPQILLIAFRKQLFDLPDERKIHHCAVPRLGGIAFKPVVFFTIALLLGINMVLGHSEMLSEIGNDVRPLAFAFCSIMVLYLVGMADDLIGIRYRAKFVIQILCGVMLIVGGIYINNLYGILGIHVVPLWLGYPLTILIVVFIINAINLIDGIDGLASGLCGVACLFYGLTFFMLHQYVYAILAFATLGVLVPFFYYNVFGNPEHGRKIFMGDTGSLTVGMMLCFLSLKLTMCGLDDNTGNVHPMVLAFSPLLVPCCDVVRVYLHRVRNGKNPFLPDKNHIHHKLLALGIKQRNAMIIIVSVSTIFILLNILLSLYLNVNWIVLGDILIWTLANIRLTKSIGQLQSEQKTNK</sequence>
<evidence type="ECO:0000256" key="3">
    <source>
        <dbReference type="ARBA" id="ARBA00022679"/>
    </source>
</evidence>
<dbReference type="EMBL" id="VWLE01000291">
    <property type="protein sequence ID" value="KAA3946812.1"/>
    <property type="molecule type" value="Genomic_DNA"/>
</dbReference>
<dbReference type="GO" id="GO:0016780">
    <property type="term" value="F:phosphotransferase activity, for other substituted phosphate groups"/>
    <property type="evidence" value="ECO:0007669"/>
    <property type="project" value="InterPro"/>
</dbReference>
<feature type="transmembrane region" description="Helical" evidence="8">
    <location>
        <begin position="177"/>
        <end position="194"/>
    </location>
</feature>
<feature type="binding site" evidence="7">
    <location>
        <position position="169"/>
    </location>
    <ligand>
        <name>Mg(2+)</name>
        <dbReference type="ChEBI" id="CHEBI:18420"/>
    </ligand>
</feature>
<evidence type="ECO:0000256" key="1">
    <source>
        <dbReference type="ARBA" id="ARBA00004651"/>
    </source>
</evidence>
<dbReference type="Proteomes" id="UP000323717">
    <property type="component" value="Unassembled WGS sequence"/>
</dbReference>
<dbReference type="GO" id="GO:0046872">
    <property type="term" value="F:metal ion binding"/>
    <property type="evidence" value="ECO:0007669"/>
    <property type="project" value="UniProtKB-KW"/>
</dbReference>
<comment type="subcellular location">
    <subcellularLocation>
        <location evidence="1">Cell membrane</location>
        <topology evidence="1">Multi-pass membrane protein</topology>
    </subcellularLocation>
</comment>
<dbReference type="GO" id="GO:0044038">
    <property type="term" value="P:cell wall macromolecule biosynthetic process"/>
    <property type="evidence" value="ECO:0007669"/>
    <property type="project" value="TreeGrafter"/>
</dbReference>
<comment type="cofactor">
    <cofactor evidence="7">
        <name>Mg(2+)</name>
        <dbReference type="ChEBI" id="CHEBI:18420"/>
    </cofactor>
</comment>
<evidence type="ECO:0000313" key="9">
    <source>
        <dbReference type="EMBL" id="KAA3946812.1"/>
    </source>
</evidence>
<keyword evidence="5 8" id="KW-1133">Transmembrane helix</keyword>
<keyword evidence="6 8" id="KW-0472">Membrane</keyword>
<feature type="transmembrane region" description="Helical" evidence="8">
    <location>
        <begin position="142"/>
        <end position="165"/>
    </location>
</feature>
<dbReference type="GO" id="GO:0009103">
    <property type="term" value="P:lipopolysaccharide biosynthetic process"/>
    <property type="evidence" value="ECO:0007669"/>
    <property type="project" value="TreeGrafter"/>
</dbReference>
<evidence type="ECO:0000256" key="4">
    <source>
        <dbReference type="ARBA" id="ARBA00022692"/>
    </source>
</evidence>
<accession>A0A5M5BZ50</accession>
<organism evidence="9 10">
    <name type="scientific">Bacteroides ovatus</name>
    <dbReference type="NCBI Taxonomy" id="28116"/>
    <lineage>
        <taxon>Bacteria</taxon>
        <taxon>Pseudomonadati</taxon>
        <taxon>Bacteroidota</taxon>
        <taxon>Bacteroidia</taxon>
        <taxon>Bacteroidales</taxon>
        <taxon>Bacteroidaceae</taxon>
        <taxon>Bacteroides</taxon>
    </lineage>
</organism>
<dbReference type="GO" id="GO:0071555">
    <property type="term" value="P:cell wall organization"/>
    <property type="evidence" value="ECO:0007669"/>
    <property type="project" value="TreeGrafter"/>
</dbReference>
<name>A0A5M5BZ50_BACOV</name>
<keyword evidence="7" id="KW-0460">Magnesium</keyword>
<dbReference type="AlphaFoldDB" id="A0A5M5BZ50"/>
<comment type="caution">
    <text evidence="9">The sequence shown here is derived from an EMBL/GenBank/DDBJ whole genome shotgun (WGS) entry which is preliminary data.</text>
</comment>
<dbReference type="Pfam" id="PF00953">
    <property type="entry name" value="Glycos_transf_4"/>
    <property type="match status" value="1"/>
</dbReference>
<evidence type="ECO:0000256" key="8">
    <source>
        <dbReference type="SAM" id="Phobius"/>
    </source>
</evidence>
<feature type="transmembrane region" description="Helical" evidence="8">
    <location>
        <begin position="6"/>
        <end position="31"/>
    </location>
</feature>
<reference evidence="9 10" key="1">
    <citation type="journal article" date="2019" name="Nat. Med.">
        <title>A library of human gut bacterial isolates paired with longitudinal multiomics data enables mechanistic microbiome research.</title>
        <authorList>
            <person name="Poyet M."/>
            <person name="Groussin M."/>
            <person name="Gibbons S.M."/>
            <person name="Avila-Pacheco J."/>
            <person name="Jiang X."/>
            <person name="Kearney S.M."/>
            <person name="Perrotta A.R."/>
            <person name="Berdy B."/>
            <person name="Zhao S."/>
            <person name="Lieberman T.D."/>
            <person name="Swanson P.K."/>
            <person name="Smith M."/>
            <person name="Roesemann S."/>
            <person name="Alexander J.E."/>
            <person name="Rich S.A."/>
            <person name="Livny J."/>
            <person name="Vlamakis H."/>
            <person name="Clish C."/>
            <person name="Bullock K."/>
            <person name="Deik A."/>
            <person name="Scott J."/>
            <person name="Pierce K.A."/>
            <person name="Xavier R.J."/>
            <person name="Alm E.J."/>
        </authorList>
    </citation>
    <scope>NUCLEOTIDE SEQUENCE [LARGE SCALE GENOMIC DNA]</scope>
    <source>
        <strain evidence="9 10">BIOML-A163</strain>
    </source>
</reference>
<dbReference type="InterPro" id="IPR000715">
    <property type="entry name" value="Glycosyl_transferase_4"/>
</dbReference>
<evidence type="ECO:0000256" key="7">
    <source>
        <dbReference type="PIRSR" id="PIRSR600715-1"/>
    </source>
</evidence>
<keyword evidence="3 9" id="KW-0808">Transferase</keyword>
<feature type="transmembrane region" description="Helical" evidence="8">
    <location>
        <begin position="119"/>
        <end position="136"/>
    </location>
</feature>
<evidence type="ECO:0000256" key="5">
    <source>
        <dbReference type="ARBA" id="ARBA00022989"/>
    </source>
</evidence>
<evidence type="ECO:0000256" key="6">
    <source>
        <dbReference type="ARBA" id="ARBA00023136"/>
    </source>
</evidence>
<dbReference type="GO" id="GO:0005886">
    <property type="term" value="C:plasma membrane"/>
    <property type="evidence" value="ECO:0007669"/>
    <property type="project" value="UniProtKB-SubCell"/>
</dbReference>
<feature type="transmembrane region" description="Helical" evidence="8">
    <location>
        <begin position="200"/>
        <end position="218"/>
    </location>
</feature>
<keyword evidence="2" id="KW-1003">Cell membrane</keyword>
<gene>
    <name evidence="9" type="ORF">F3D71_18045</name>
</gene>
<feature type="transmembrane region" description="Helical" evidence="8">
    <location>
        <begin position="91"/>
        <end position="107"/>
    </location>
</feature>
<proteinExistence type="predicted"/>
<dbReference type="PROSITE" id="PS01348">
    <property type="entry name" value="MRAY_2"/>
    <property type="match status" value="1"/>
</dbReference>
<dbReference type="PANTHER" id="PTHR22926">
    <property type="entry name" value="PHOSPHO-N-ACETYLMURAMOYL-PENTAPEPTIDE-TRANSFERASE"/>
    <property type="match status" value="1"/>
</dbReference>
<evidence type="ECO:0000313" key="10">
    <source>
        <dbReference type="Proteomes" id="UP000323717"/>
    </source>
</evidence>
<protein>
    <submittedName>
        <fullName evidence="9">Undecaprenyl/decaprenyl-phosphate alpha-N-acetylglucosaminyl 1-phosphate transferase</fullName>
    </submittedName>
</protein>
<feature type="binding site" evidence="7">
    <location>
        <position position="234"/>
    </location>
    <ligand>
        <name>Mg(2+)</name>
        <dbReference type="ChEBI" id="CHEBI:18420"/>
    </ligand>
</feature>
<keyword evidence="7" id="KW-0479">Metal-binding</keyword>
<feature type="transmembrane region" description="Helical" evidence="8">
    <location>
        <begin position="315"/>
        <end position="334"/>
    </location>
</feature>
<dbReference type="PANTHER" id="PTHR22926:SF3">
    <property type="entry name" value="UNDECAPRENYL-PHOSPHATE ALPHA-N-ACETYLGLUCOSAMINYL 1-PHOSPHATE TRANSFERASE"/>
    <property type="match status" value="1"/>
</dbReference>